<evidence type="ECO:0000256" key="8">
    <source>
        <dbReference type="ARBA" id="ARBA00023012"/>
    </source>
</evidence>
<dbReference type="EMBL" id="JACHXZ010000001">
    <property type="protein sequence ID" value="MBB3167398.1"/>
    <property type="molecule type" value="Genomic_DNA"/>
</dbReference>
<evidence type="ECO:0000256" key="9">
    <source>
        <dbReference type="SAM" id="MobiDB-lite"/>
    </source>
</evidence>
<dbReference type="PANTHER" id="PTHR24421">
    <property type="entry name" value="NITRATE/NITRITE SENSOR PROTEIN NARX-RELATED"/>
    <property type="match status" value="1"/>
</dbReference>
<keyword evidence="3" id="KW-0597">Phosphoprotein</keyword>
<keyword evidence="10" id="KW-1133">Transmembrane helix</keyword>
<accession>A0A839UPB8</accession>
<dbReference type="AlphaFoldDB" id="A0A839UPB8"/>
<keyword evidence="7" id="KW-0067">ATP-binding</keyword>
<dbReference type="GO" id="GO:0005524">
    <property type="term" value="F:ATP binding"/>
    <property type="evidence" value="ECO:0007669"/>
    <property type="project" value="UniProtKB-KW"/>
</dbReference>
<dbReference type="CDD" id="cd16917">
    <property type="entry name" value="HATPase_UhpB-NarQ-NarX-like"/>
    <property type="match status" value="1"/>
</dbReference>
<feature type="domain" description="Histidine kinase/HSP90-like ATPase" evidence="11">
    <location>
        <begin position="319"/>
        <end position="411"/>
    </location>
</feature>
<reference evidence="12 13" key="1">
    <citation type="submission" date="2020-08" db="EMBL/GenBank/DDBJ databases">
        <title>Genomic Encyclopedia of Type Strains, Phase III (KMG-III): the genomes of soil and plant-associated and newly described type strains.</title>
        <authorList>
            <person name="Whitman W."/>
        </authorList>
    </citation>
    <scope>NUCLEOTIDE SEQUENCE [LARGE SCALE GENOMIC DNA]</scope>
    <source>
        <strain evidence="12 13">CECT 8571</strain>
    </source>
</reference>
<keyword evidence="6 12" id="KW-0418">Kinase</keyword>
<feature type="transmembrane region" description="Helical" evidence="10">
    <location>
        <begin position="101"/>
        <end position="124"/>
    </location>
</feature>
<feature type="transmembrane region" description="Helical" evidence="10">
    <location>
        <begin position="37"/>
        <end position="58"/>
    </location>
</feature>
<evidence type="ECO:0000256" key="2">
    <source>
        <dbReference type="ARBA" id="ARBA00012438"/>
    </source>
</evidence>
<organism evidence="12 13">
    <name type="scientific">Simiduia aestuariiviva</name>
    <dbReference type="NCBI Taxonomy" id="1510459"/>
    <lineage>
        <taxon>Bacteria</taxon>
        <taxon>Pseudomonadati</taxon>
        <taxon>Pseudomonadota</taxon>
        <taxon>Gammaproteobacteria</taxon>
        <taxon>Cellvibrionales</taxon>
        <taxon>Cellvibrionaceae</taxon>
        <taxon>Simiduia</taxon>
    </lineage>
</organism>
<evidence type="ECO:0000256" key="3">
    <source>
        <dbReference type="ARBA" id="ARBA00022553"/>
    </source>
</evidence>
<evidence type="ECO:0000256" key="6">
    <source>
        <dbReference type="ARBA" id="ARBA00022777"/>
    </source>
</evidence>
<keyword evidence="10" id="KW-0472">Membrane</keyword>
<keyword evidence="10" id="KW-0812">Transmembrane</keyword>
<evidence type="ECO:0000259" key="11">
    <source>
        <dbReference type="SMART" id="SM00387"/>
    </source>
</evidence>
<keyword evidence="8" id="KW-0902">Two-component regulatory system</keyword>
<evidence type="ECO:0000256" key="10">
    <source>
        <dbReference type="SAM" id="Phobius"/>
    </source>
</evidence>
<evidence type="ECO:0000256" key="5">
    <source>
        <dbReference type="ARBA" id="ARBA00022741"/>
    </source>
</evidence>
<dbReference type="GO" id="GO:0016020">
    <property type="term" value="C:membrane"/>
    <property type="evidence" value="ECO:0007669"/>
    <property type="project" value="InterPro"/>
</dbReference>
<comment type="caution">
    <text evidence="12">The sequence shown here is derived from an EMBL/GenBank/DDBJ whole genome shotgun (WGS) entry which is preliminary data.</text>
</comment>
<feature type="transmembrane region" description="Helical" evidence="10">
    <location>
        <begin position="70"/>
        <end position="89"/>
    </location>
</feature>
<dbReference type="Gene3D" id="1.20.5.1930">
    <property type="match status" value="1"/>
</dbReference>
<dbReference type="RefSeq" id="WP_183908081.1">
    <property type="nucleotide sequence ID" value="NZ_JACHXZ010000001.1"/>
</dbReference>
<feature type="transmembrane region" description="Helical" evidence="10">
    <location>
        <begin position="160"/>
        <end position="176"/>
    </location>
</feature>
<proteinExistence type="predicted"/>
<dbReference type="InterPro" id="IPR036890">
    <property type="entry name" value="HATPase_C_sf"/>
</dbReference>
<gene>
    <name evidence="12" type="ORF">FHS30_000574</name>
</gene>
<dbReference type="PANTHER" id="PTHR24421:SF10">
    <property type="entry name" value="NITRATE_NITRITE SENSOR PROTEIN NARQ"/>
    <property type="match status" value="1"/>
</dbReference>
<sequence length="416" mass="45421">MSEPAKPNPTTASSAPLTTPVNLGAVWRPLRGPFQRWPQLTDLTLAVLSLLMTLIMWSSRSGRELLRLEHFTDVAAVLLVFSASVALLWRRSHPWQVHALAMLATVTIYFATPVHGVVALAVSLYSLGRYEARRTASLLGVLAAVLFILLDRAVINPLTAGGTMTAVLAACIWYVGRRLRFRAEYLRLLEERAHHLEREQHAEAERAVVAERSRIAREMHDVVAHQLSLMTVQAGAARTIARTDPQAAMQAMAAVEEAGRRALTEMRQLLSVLRPQHASVELVPQPGVHDLPALIEQVNNVGPQVTFRCDDSLAELPARLDLTLYRLVQEALTNVVKHAGQNVQVSVAIESHKNSLRVTVRDNGQGPSRSSTSGHGLIGMRERVELLGGTFVATATETGGFEVSATLPRTSGDNNA</sequence>
<keyword evidence="13" id="KW-1185">Reference proteome</keyword>
<evidence type="ECO:0000256" key="4">
    <source>
        <dbReference type="ARBA" id="ARBA00022679"/>
    </source>
</evidence>
<dbReference type="InterPro" id="IPR011712">
    <property type="entry name" value="Sig_transdc_His_kin_sub3_dim/P"/>
</dbReference>
<evidence type="ECO:0000256" key="7">
    <source>
        <dbReference type="ARBA" id="ARBA00022840"/>
    </source>
</evidence>
<evidence type="ECO:0000256" key="1">
    <source>
        <dbReference type="ARBA" id="ARBA00000085"/>
    </source>
</evidence>
<dbReference type="GO" id="GO:0046983">
    <property type="term" value="F:protein dimerization activity"/>
    <property type="evidence" value="ECO:0007669"/>
    <property type="project" value="InterPro"/>
</dbReference>
<protein>
    <recommendedName>
        <fullName evidence="2">histidine kinase</fullName>
        <ecNumber evidence="2">2.7.13.3</ecNumber>
    </recommendedName>
</protein>
<keyword evidence="5" id="KW-0547">Nucleotide-binding</keyword>
<dbReference type="SUPFAM" id="SSF55874">
    <property type="entry name" value="ATPase domain of HSP90 chaperone/DNA topoisomerase II/histidine kinase"/>
    <property type="match status" value="1"/>
</dbReference>
<dbReference type="GO" id="GO:0000155">
    <property type="term" value="F:phosphorelay sensor kinase activity"/>
    <property type="evidence" value="ECO:0007669"/>
    <property type="project" value="InterPro"/>
</dbReference>
<dbReference type="InterPro" id="IPR050482">
    <property type="entry name" value="Sensor_HK_TwoCompSys"/>
</dbReference>
<feature type="compositionally biased region" description="Polar residues" evidence="9">
    <location>
        <begin position="365"/>
        <end position="374"/>
    </location>
</feature>
<dbReference type="Pfam" id="PF07730">
    <property type="entry name" value="HisKA_3"/>
    <property type="match status" value="1"/>
</dbReference>
<name>A0A839UPB8_9GAMM</name>
<evidence type="ECO:0000313" key="13">
    <source>
        <dbReference type="Proteomes" id="UP000559987"/>
    </source>
</evidence>
<comment type="catalytic activity">
    <reaction evidence="1">
        <text>ATP + protein L-histidine = ADP + protein N-phospho-L-histidine.</text>
        <dbReference type="EC" id="2.7.13.3"/>
    </reaction>
</comment>
<dbReference type="Pfam" id="PF02518">
    <property type="entry name" value="HATPase_c"/>
    <property type="match status" value="1"/>
</dbReference>
<feature type="region of interest" description="Disordered" evidence="9">
    <location>
        <begin position="359"/>
        <end position="378"/>
    </location>
</feature>
<feature type="transmembrane region" description="Helical" evidence="10">
    <location>
        <begin position="136"/>
        <end position="154"/>
    </location>
</feature>
<dbReference type="InterPro" id="IPR003594">
    <property type="entry name" value="HATPase_dom"/>
</dbReference>
<evidence type="ECO:0000313" key="12">
    <source>
        <dbReference type="EMBL" id="MBB3167398.1"/>
    </source>
</evidence>
<dbReference type="EC" id="2.7.13.3" evidence="2"/>
<dbReference type="Gene3D" id="3.30.565.10">
    <property type="entry name" value="Histidine kinase-like ATPase, C-terminal domain"/>
    <property type="match status" value="1"/>
</dbReference>
<dbReference type="Proteomes" id="UP000559987">
    <property type="component" value="Unassembled WGS sequence"/>
</dbReference>
<keyword evidence="4" id="KW-0808">Transferase</keyword>
<dbReference type="SMART" id="SM00387">
    <property type="entry name" value="HATPase_c"/>
    <property type="match status" value="1"/>
</dbReference>